<dbReference type="Gene3D" id="3.30.300.30">
    <property type="match status" value="1"/>
</dbReference>
<evidence type="ECO:0000313" key="4">
    <source>
        <dbReference type="EMBL" id="MBF6303187.1"/>
    </source>
</evidence>
<dbReference type="PROSITE" id="PS00012">
    <property type="entry name" value="PHOSPHOPANTETHEINE"/>
    <property type="match status" value="1"/>
</dbReference>
<sequence length="116" mass="12246">VVLDEFPLNASGKLDRKALPEPVFEAKVFRAPATPVQEIVAEIFAAVLGLAAAERAVGLDDDFFDLGGNSLVATQVVARLGAALDTRIPVRVLFEAPTVAALAARVEAHQGSGRRR</sequence>
<protein>
    <recommendedName>
        <fullName evidence="3">Carrier domain-containing protein</fullName>
    </recommendedName>
</protein>
<accession>A0ABS0D2Y8</accession>
<keyword evidence="1" id="KW-0596">Phosphopantetheine</keyword>
<dbReference type="SUPFAM" id="SSF56801">
    <property type="entry name" value="Acetyl-CoA synthetase-like"/>
    <property type="match status" value="1"/>
</dbReference>
<feature type="non-terminal residue" evidence="4">
    <location>
        <position position="116"/>
    </location>
</feature>
<feature type="non-terminal residue" evidence="4">
    <location>
        <position position="1"/>
    </location>
</feature>
<dbReference type="InterPro" id="IPR020806">
    <property type="entry name" value="PKS_PP-bd"/>
</dbReference>
<evidence type="ECO:0000256" key="1">
    <source>
        <dbReference type="ARBA" id="ARBA00022450"/>
    </source>
</evidence>
<evidence type="ECO:0000259" key="3">
    <source>
        <dbReference type="PROSITE" id="PS50075"/>
    </source>
</evidence>
<dbReference type="RefSeq" id="WP_195134335.1">
    <property type="nucleotide sequence ID" value="NZ_JADLQX010000258.1"/>
</dbReference>
<dbReference type="SMART" id="SM00823">
    <property type="entry name" value="PKS_PP"/>
    <property type="match status" value="1"/>
</dbReference>
<keyword evidence="2" id="KW-0597">Phosphoprotein</keyword>
<proteinExistence type="predicted"/>
<keyword evidence="5" id="KW-1185">Reference proteome</keyword>
<dbReference type="Gene3D" id="1.10.1200.10">
    <property type="entry name" value="ACP-like"/>
    <property type="match status" value="1"/>
</dbReference>
<evidence type="ECO:0000256" key="2">
    <source>
        <dbReference type="ARBA" id="ARBA00022553"/>
    </source>
</evidence>
<dbReference type="EMBL" id="JADLQX010000258">
    <property type="protein sequence ID" value="MBF6303187.1"/>
    <property type="molecule type" value="Genomic_DNA"/>
</dbReference>
<feature type="domain" description="Carrier" evidence="3">
    <location>
        <begin position="34"/>
        <end position="110"/>
    </location>
</feature>
<comment type="caution">
    <text evidence="4">The sequence shown here is derived from an EMBL/GenBank/DDBJ whole genome shotgun (WGS) entry which is preliminary data.</text>
</comment>
<dbReference type="SUPFAM" id="SSF47336">
    <property type="entry name" value="ACP-like"/>
    <property type="match status" value="1"/>
</dbReference>
<dbReference type="PROSITE" id="PS50075">
    <property type="entry name" value="CARRIER"/>
    <property type="match status" value="1"/>
</dbReference>
<evidence type="ECO:0000313" key="5">
    <source>
        <dbReference type="Proteomes" id="UP000702209"/>
    </source>
</evidence>
<dbReference type="Pfam" id="PF00550">
    <property type="entry name" value="PP-binding"/>
    <property type="match status" value="1"/>
</dbReference>
<name>A0ABS0D2Y8_9NOCA</name>
<gene>
    <name evidence="4" type="ORF">IU459_37730</name>
</gene>
<dbReference type="PANTHER" id="PTHR45527:SF1">
    <property type="entry name" value="FATTY ACID SYNTHASE"/>
    <property type="match status" value="1"/>
</dbReference>
<dbReference type="InterPro" id="IPR045851">
    <property type="entry name" value="AMP-bd_C_sf"/>
</dbReference>
<organism evidence="4 5">
    <name type="scientific">Nocardia amamiensis</name>
    <dbReference type="NCBI Taxonomy" id="404578"/>
    <lineage>
        <taxon>Bacteria</taxon>
        <taxon>Bacillati</taxon>
        <taxon>Actinomycetota</taxon>
        <taxon>Actinomycetes</taxon>
        <taxon>Mycobacteriales</taxon>
        <taxon>Nocardiaceae</taxon>
        <taxon>Nocardia</taxon>
    </lineage>
</organism>
<dbReference type="InterPro" id="IPR009081">
    <property type="entry name" value="PP-bd_ACP"/>
</dbReference>
<dbReference type="PANTHER" id="PTHR45527">
    <property type="entry name" value="NONRIBOSOMAL PEPTIDE SYNTHETASE"/>
    <property type="match status" value="1"/>
</dbReference>
<reference evidence="4 5" key="1">
    <citation type="submission" date="2020-10" db="EMBL/GenBank/DDBJ databases">
        <title>Identification of Nocardia species via Next-generation sequencing and recognition of intraspecies genetic diversity.</title>
        <authorList>
            <person name="Li P."/>
            <person name="Li P."/>
            <person name="Lu B."/>
        </authorList>
    </citation>
    <scope>NUCLEOTIDE SEQUENCE [LARGE SCALE GENOMIC DNA]</scope>
    <source>
        <strain evidence="4 5">BJ06-0157</strain>
    </source>
</reference>
<dbReference type="Proteomes" id="UP000702209">
    <property type="component" value="Unassembled WGS sequence"/>
</dbReference>
<dbReference type="InterPro" id="IPR036736">
    <property type="entry name" value="ACP-like_sf"/>
</dbReference>
<dbReference type="InterPro" id="IPR006162">
    <property type="entry name" value="Ppantetheine_attach_site"/>
</dbReference>